<feature type="domain" description="CMP/dCMP-type deaminase" evidence="16">
    <location>
        <begin position="2"/>
        <end position="128"/>
    </location>
</feature>
<evidence type="ECO:0000256" key="8">
    <source>
        <dbReference type="ARBA" id="ARBA00022833"/>
    </source>
</evidence>
<feature type="binding site" evidence="13">
    <location>
        <begin position="43"/>
        <end position="49"/>
    </location>
    <ligand>
        <name>substrate</name>
    </ligand>
</feature>
<evidence type="ECO:0000256" key="6">
    <source>
        <dbReference type="ARBA" id="ARBA00022723"/>
    </source>
</evidence>
<sequence length="129" mass="14547">MKLSKILIKRLKEATKYAYAPYSKVQVGALLYCSDGKIYTGANIENSSYSLTMCAERVALFKGVSEGARDFSLLLLYSPQYDFIISCGACLQVLSEIAPEILIVTMNKDEEFKFFPLHTLLKKPFKIRS</sequence>
<dbReference type="GO" id="GO:0072527">
    <property type="term" value="P:pyrimidine-containing compound metabolic process"/>
    <property type="evidence" value="ECO:0007669"/>
    <property type="project" value="UniProtKB-ARBA"/>
</dbReference>
<dbReference type="Gene3D" id="3.40.140.10">
    <property type="entry name" value="Cytidine Deaminase, domain 2"/>
    <property type="match status" value="1"/>
</dbReference>
<dbReference type="EMBL" id="DTHJ01000082">
    <property type="protein sequence ID" value="HHS62748.1"/>
    <property type="molecule type" value="Genomic_DNA"/>
</dbReference>
<evidence type="ECO:0000256" key="15">
    <source>
        <dbReference type="RuleBase" id="RU364006"/>
    </source>
</evidence>
<dbReference type="EC" id="3.5.4.5" evidence="4 15"/>
<comment type="function">
    <text evidence="2 15">This enzyme scavenges exogenous and endogenous cytidine and 2'-deoxycytidine for UMP synthesis.</text>
</comment>
<dbReference type="InterPro" id="IPR016193">
    <property type="entry name" value="Cytidine_deaminase-like"/>
</dbReference>
<comment type="caution">
    <text evidence="17">The sequence shown here is derived from an EMBL/GenBank/DDBJ whole genome shotgun (WGS) entry which is preliminary data.</text>
</comment>
<keyword evidence="6 14" id="KW-0479">Metal-binding</keyword>
<evidence type="ECO:0000256" key="11">
    <source>
        <dbReference type="ARBA" id="ARBA00049558"/>
    </source>
</evidence>
<organism evidence="17">
    <name type="scientific">candidate division WOR-3 bacterium</name>
    <dbReference type="NCBI Taxonomy" id="2052148"/>
    <lineage>
        <taxon>Bacteria</taxon>
        <taxon>Bacteria division WOR-3</taxon>
    </lineage>
</organism>
<dbReference type="GO" id="GO:0008270">
    <property type="term" value="F:zinc ion binding"/>
    <property type="evidence" value="ECO:0007669"/>
    <property type="project" value="UniProtKB-UniRule"/>
</dbReference>
<comment type="similarity">
    <text evidence="3 15">Belongs to the cytidine and deoxycytidylate deaminase family.</text>
</comment>
<name>A0A7C6EK33_UNCW3</name>
<dbReference type="GO" id="GO:0004126">
    <property type="term" value="F:cytidine deaminase activity"/>
    <property type="evidence" value="ECO:0007669"/>
    <property type="project" value="UniProtKB-UniRule"/>
</dbReference>
<dbReference type="CDD" id="cd01283">
    <property type="entry name" value="cytidine_deaminase"/>
    <property type="match status" value="1"/>
</dbReference>
<feature type="active site" description="Proton donor" evidence="12">
    <location>
        <position position="56"/>
    </location>
</feature>
<comment type="catalytic activity">
    <reaction evidence="10 15">
        <text>2'-deoxycytidine + H2O + H(+) = 2'-deoxyuridine + NH4(+)</text>
        <dbReference type="Rhea" id="RHEA:13433"/>
        <dbReference type="ChEBI" id="CHEBI:15377"/>
        <dbReference type="ChEBI" id="CHEBI:15378"/>
        <dbReference type="ChEBI" id="CHEBI:15698"/>
        <dbReference type="ChEBI" id="CHEBI:16450"/>
        <dbReference type="ChEBI" id="CHEBI:28938"/>
        <dbReference type="EC" id="3.5.4.5"/>
    </reaction>
</comment>
<dbReference type="InterPro" id="IPR050202">
    <property type="entry name" value="Cyt/Deoxycyt_deaminase"/>
</dbReference>
<evidence type="ECO:0000256" key="12">
    <source>
        <dbReference type="PIRSR" id="PIRSR606262-1"/>
    </source>
</evidence>
<dbReference type="PANTHER" id="PTHR11644:SF2">
    <property type="entry name" value="CYTIDINE DEAMINASE"/>
    <property type="match status" value="1"/>
</dbReference>
<dbReference type="AlphaFoldDB" id="A0A7C6EK33"/>
<feature type="binding site" evidence="14">
    <location>
        <position position="54"/>
    </location>
    <ligand>
        <name>Zn(2+)</name>
        <dbReference type="ChEBI" id="CHEBI:29105"/>
        <note>catalytic</note>
    </ligand>
</feature>
<evidence type="ECO:0000256" key="5">
    <source>
        <dbReference type="ARBA" id="ARBA00018266"/>
    </source>
</evidence>
<dbReference type="PROSITE" id="PS51747">
    <property type="entry name" value="CYT_DCMP_DEAMINASES_2"/>
    <property type="match status" value="1"/>
</dbReference>
<comment type="catalytic activity">
    <reaction evidence="11 15">
        <text>cytidine + H2O + H(+) = uridine + NH4(+)</text>
        <dbReference type="Rhea" id="RHEA:16069"/>
        <dbReference type="ChEBI" id="CHEBI:15377"/>
        <dbReference type="ChEBI" id="CHEBI:15378"/>
        <dbReference type="ChEBI" id="CHEBI:16704"/>
        <dbReference type="ChEBI" id="CHEBI:17562"/>
        <dbReference type="ChEBI" id="CHEBI:28938"/>
        <dbReference type="EC" id="3.5.4.5"/>
    </reaction>
</comment>
<comment type="cofactor">
    <cofactor evidence="1 14 15">
        <name>Zn(2+)</name>
        <dbReference type="ChEBI" id="CHEBI:29105"/>
    </cofactor>
</comment>
<dbReference type="InterPro" id="IPR002125">
    <property type="entry name" value="CMP_dCMP_dom"/>
</dbReference>
<dbReference type="GO" id="GO:0005829">
    <property type="term" value="C:cytosol"/>
    <property type="evidence" value="ECO:0007669"/>
    <property type="project" value="TreeGrafter"/>
</dbReference>
<feature type="binding site" evidence="14">
    <location>
        <position position="87"/>
    </location>
    <ligand>
        <name>Zn(2+)</name>
        <dbReference type="ChEBI" id="CHEBI:29105"/>
        <note>catalytic</note>
    </ligand>
</feature>
<evidence type="ECO:0000313" key="17">
    <source>
        <dbReference type="EMBL" id="HHS62748.1"/>
    </source>
</evidence>
<evidence type="ECO:0000256" key="3">
    <source>
        <dbReference type="ARBA" id="ARBA00006576"/>
    </source>
</evidence>
<keyword evidence="7 15" id="KW-0378">Hydrolase</keyword>
<dbReference type="SUPFAM" id="SSF53927">
    <property type="entry name" value="Cytidine deaminase-like"/>
    <property type="match status" value="1"/>
</dbReference>
<evidence type="ECO:0000259" key="16">
    <source>
        <dbReference type="PROSITE" id="PS51747"/>
    </source>
</evidence>
<protein>
    <recommendedName>
        <fullName evidence="5 15">Cytidine deaminase</fullName>
        <ecNumber evidence="4 15">3.5.4.5</ecNumber>
    </recommendedName>
    <alternativeName>
        <fullName evidence="9 15">Cytidine aminohydrolase</fullName>
    </alternativeName>
</protein>
<evidence type="ECO:0000256" key="4">
    <source>
        <dbReference type="ARBA" id="ARBA00012783"/>
    </source>
</evidence>
<dbReference type="GO" id="GO:0055086">
    <property type="term" value="P:nucleobase-containing small molecule metabolic process"/>
    <property type="evidence" value="ECO:0007669"/>
    <property type="project" value="UniProtKB-ARBA"/>
</dbReference>
<evidence type="ECO:0000256" key="7">
    <source>
        <dbReference type="ARBA" id="ARBA00022801"/>
    </source>
</evidence>
<evidence type="ECO:0000256" key="13">
    <source>
        <dbReference type="PIRSR" id="PIRSR606262-2"/>
    </source>
</evidence>
<evidence type="ECO:0000256" key="9">
    <source>
        <dbReference type="ARBA" id="ARBA00032005"/>
    </source>
</evidence>
<feature type="binding site" evidence="14">
    <location>
        <position position="90"/>
    </location>
    <ligand>
        <name>Zn(2+)</name>
        <dbReference type="ChEBI" id="CHEBI:29105"/>
        <note>catalytic</note>
    </ligand>
</feature>
<keyword evidence="8 14" id="KW-0862">Zinc</keyword>
<dbReference type="PANTHER" id="PTHR11644">
    <property type="entry name" value="CYTIDINE DEAMINASE"/>
    <property type="match status" value="1"/>
</dbReference>
<dbReference type="Pfam" id="PF00383">
    <property type="entry name" value="dCMP_cyt_deam_1"/>
    <property type="match status" value="1"/>
</dbReference>
<gene>
    <name evidence="17" type="primary">cdd</name>
    <name evidence="17" type="ORF">ENV70_03915</name>
</gene>
<proteinExistence type="inferred from homology"/>
<evidence type="ECO:0000256" key="10">
    <source>
        <dbReference type="ARBA" id="ARBA00049252"/>
    </source>
</evidence>
<evidence type="ECO:0000256" key="14">
    <source>
        <dbReference type="PIRSR" id="PIRSR606262-3"/>
    </source>
</evidence>
<dbReference type="NCBIfam" id="NF004064">
    <property type="entry name" value="PRK05578.1"/>
    <property type="match status" value="1"/>
</dbReference>
<evidence type="ECO:0000256" key="1">
    <source>
        <dbReference type="ARBA" id="ARBA00001947"/>
    </source>
</evidence>
<dbReference type="InterPro" id="IPR006262">
    <property type="entry name" value="Cyt_deam_tetra"/>
</dbReference>
<reference evidence="17" key="1">
    <citation type="journal article" date="2020" name="mSystems">
        <title>Genome- and Community-Level Interaction Insights into Carbon Utilization and Element Cycling Functions of Hydrothermarchaeota in Hydrothermal Sediment.</title>
        <authorList>
            <person name="Zhou Z."/>
            <person name="Liu Y."/>
            <person name="Xu W."/>
            <person name="Pan J."/>
            <person name="Luo Z.H."/>
            <person name="Li M."/>
        </authorList>
    </citation>
    <scope>NUCLEOTIDE SEQUENCE [LARGE SCALE GENOMIC DNA]</scope>
    <source>
        <strain evidence="17">SpSt-783</strain>
    </source>
</reference>
<evidence type="ECO:0000256" key="2">
    <source>
        <dbReference type="ARBA" id="ARBA00003949"/>
    </source>
</evidence>
<accession>A0A7C6EK33</accession>
<dbReference type="NCBIfam" id="TIGR01354">
    <property type="entry name" value="cyt_deam_tetra"/>
    <property type="match status" value="1"/>
</dbReference>